<keyword evidence="9" id="KW-1185">Reference proteome</keyword>
<dbReference type="InterPro" id="IPR036734">
    <property type="entry name" value="Neur_chan_lig-bd_sf"/>
</dbReference>
<dbReference type="InterPro" id="IPR006202">
    <property type="entry name" value="Neur_chan_lig-bd"/>
</dbReference>
<keyword evidence="2 6" id="KW-0812">Transmembrane</keyword>
<dbReference type="SUPFAM" id="SSF63712">
    <property type="entry name" value="Nicotinic receptor ligand binding domain-like"/>
    <property type="match status" value="1"/>
</dbReference>
<dbReference type="SUPFAM" id="SSF52540">
    <property type="entry name" value="P-loop containing nucleoside triphosphate hydrolases"/>
    <property type="match status" value="1"/>
</dbReference>
<evidence type="ECO:0000256" key="1">
    <source>
        <dbReference type="ARBA" id="ARBA00004141"/>
    </source>
</evidence>
<feature type="region of interest" description="Disordered" evidence="5">
    <location>
        <begin position="456"/>
        <end position="515"/>
    </location>
</feature>
<dbReference type="InterPro" id="IPR036719">
    <property type="entry name" value="Neuro-gated_channel_TM_sf"/>
</dbReference>
<feature type="compositionally biased region" description="Basic and acidic residues" evidence="5">
    <location>
        <begin position="460"/>
        <end position="500"/>
    </location>
</feature>
<organism evidence="8 9">
    <name type="scientific">Mytilus coruscus</name>
    <name type="common">Sea mussel</name>
    <dbReference type="NCBI Taxonomy" id="42192"/>
    <lineage>
        <taxon>Eukaryota</taxon>
        <taxon>Metazoa</taxon>
        <taxon>Spiralia</taxon>
        <taxon>Lophotrochozoa</taxon>
        <taxon>Mollusca</taxon>
        <taxon>Bivalvia</taxon>
        <taxon>Autobranchia</taxon>
        <taxon>Pteriomorphia</taxon>
        <taxon>Mytilida</taxon>
        <taxon>Mytiloidea</taxon>
        <taxon>Mytilidae</taxon>
        <taxon>Mytilinae</taxon>
        <taxon>Mytilus</taxon>
    </lineage>
</organism>
<dbReference type="InterPro" id="IPR001806">
    <property type="entry name" value="Small_GTPase"/>
</dbReference>
<feature type="transmembrane region" description="Helical" evidence="6">
    <location>
        <begin position="396"/>
        <end position="423"/>
    </location>
</feature>
<dbReference type="InterPro" id="IPR005225">
    <property type="entry name" value="Small_GTP-bd"/>
</dbReference>
<dbReference type="Gene3D" id="1.20.58.390">
    <property type="entry name" value="Neurotransmitter-gated ion-channel transmembrane domain"/>
    <property type="match status" value="1"/>
</dbReference>
<dbReference type="GO" id="GO:0005525">
    <property type="term" value="F:GTP binding"/>
    <property type="evidence" value="ECO:0007669"/>
    <property type="project" value="InterPro"/>
</dbReference>
<dbReference type="SMART" id="SM00173">
    <property type="entry name" value="RAS"/>
    <property type="match status" value="1"/>
</dbReference>
<evidence type="ECO:0000256" key="6">
    <source>
        <dbReference type="SAM" id="Phobius"/>
    </source>
</evidence>
<dbReference type="PROSITE" id="PS51419">
    <property type="entry name" value="RAB"/>
    <property type="match status" value="1"/>
</dbReference>
<evidence type="ECO:0000313" key="8">
    <source>
        <dbReference type="EMBL" id="CAC5383280.1"/>
    </source>
</evidence>
<dbReference type="SMART" id="SM00175">
    <property type="entry name" value="RAB"/>
    <property type="match status" value="1"/>
</dbReference>
<protein>
    <recommendedName>
        <fullName evidence="7">Neurotransmitter-gated ion-channel ligand-binding domain-containing protein</fullName>
    </recommendedName>
</protein>
<feature type="transmembrane region" description="Helical" evidence="6">
    <location>
        <begin position="365"/>
        <end position="384"/>
    </location>
</feature>
<dbReference type="Gene3D" id="2.70.170.10">
    <property type="entry name" value="Neurotransmitter-gated ion-channel ligand-binding domain"/>
    <property type="match status" value="1"/>
</dbReference>
<evidence type="ECO:0000256" key="3">
    <source>
        <dbReference type="ARBA" id="ARBA00022989"/>
    </source>
</evidence>
<comment type="subcellular location">
    <subcellularLocation>
        <location evidence="1">Membrane</location>
        <topology evidence="1">Multi-pass membrane protein</topology>
    </subcellularLocation>
</comment>
<name>A0A6J8BJG1_MYTCO</name>
<dbReference type="InterPro" id="IPR006201">
    <property type="entry name" value="Neur_channel"/>
</dbReference>
<proteinExistence type="predicted"/>
<sequence length="626" mass="72445">MADNANVLLIGDRYVGKSTLVNYQRMGKFCEIVVNTTEIEVNTFILTIKDKRYKIIVKDCPGLVQDRTEYERFVIPQFTESAVVVFIYDKTHRGSFDRIIDIKQMVDDHVDTDKKNMYILVGNKSDDTNNVKVTTREGQSRCTKLKMDFYIETSAKEGTNVAELFQKIAFAVFNLWIVFQISWKDELLTWNKTNHNGFDNLIVSLQSVWKPDVIILNSLKEQKVLTNEGDDTNYVTINSDGMIEWRVYVNLKTQCKVRMKFYPFETQVCYIDVTKSYLDDRSVTLRIANISMDIERIDPNSEWEIFPMEATSHNFTQLERDLTGLRLKIEMKRVKKFYIWNFLMPSISLSIANCFTFVLPVKSNQKLSLCIFIFLANAVLIRLFNDSIPPVSETSYFGMLLWINLLLSGIGILLNIIITALYYCKSVKCISGCCGKVTNWFKCKCKKHHSSDKYLKRHTKSMETRTNDVPKSDEQLDRRKTTHHPDETTSKKYVKSREYTRTNSPTETTPEPDYLYGNDDLELEPISNTQRKNIPFVSEELPLIITHRDIKISMMDSEDTFIDHGATKIKLSAETSHDFQDEVTTWSDVTRNLDIIFTFLLVVTYACVHGVFLYALLNGKGIIPTL</sequence>
<dbReference type="AlphaFoldDB" id="A0A6J8BJG1"/>
<dbReference type="GO" id="GO:0005230">
    <property type="term" value="F:extracellular ligand-gated monoatomic ion channel activity"/>
    <property type="evidence" value="ECO:0007669"/>
    <property type="project" value="InterPro"/>
</dbReference>
<dbReference type="Pfam" id="PF02931">
    <property type="entry name" value="Neur_chan_LBD"/>
    <property type="match status" value="1"/>
</dbReference>
<feature type="transmembrane region" description="Helical" evidence="6">
    <location>
        <begin position="595"/>
        <end position="617"/>
    </location>
</feature>
<dbReference type="InterPro" id="IPR038050">
    <property type="entry name" value="Neuro_actylchol_rec"/>
</dbReference>
<feature type="domain" description="Neurotransmitter-gated ion-channel ligand-binding" evidence="7">
    <location>
        <begin position="172"/>
        <end position="333"/>
    </location>
</feature>
<dbReference type="NCBIfam" id="TIGR00231">
    <property type="entry name" value="small_GTP"/>
    <property type="match status" value="1"/>
</dbReference>
<evidence type="ECO:0000256" key="2">
    <source>
        <dbReference type="ARBA" id="ARBA00022692"/>
    </source>
</evidence>
<dbReference type="Gene3D" id="3.40.50.300">
    <property type="entry name" value="P-loop containing nucleotide triphosphate hydrolases"/>
    <property type="match status" value="1"/>
</dbReference>
<dbReference type="CDD" id="cd00154">
    <property type="entry name" value="Rab"/>
    <property type="match status" value="1"/>
</dbReference>
<dbReference type="PRINTS" id="PR00449">
    <property type="entry name" value="RASTRNSFRMNG"/>
</dbReference>
<dbReference type="Proteomes" id="UP000507470">
    <property type="component" value="Unassembled WGS sequence"/>
</dbReference>
<reference evidence="8 9" key="1">
    <citation type="submission" date="2020-06" db="EMBL/GenBank/DDBJ databases">
        <authorList>
            <person name="Li R."/>
            <person name="Bekaert M."/>
        </authorList>
    </citation>
    <scope>NUCLEOTIDE SEQUENCE [LARGE SCALE GENOMIC DNA]</scope>
    <source>
        <strain evidence="9">wild</strain>
    </source>
</reference>
<dbReference type="InterPro" id="IPR027417">
    <property type="entry name" value="P-loop_NTPase"/>
</dbReference>
<dbReference type="SUPFAM" id="SSF90112">
    <property type="entry name" value="Neurotransmitter-gated ion-channel transmembrane pore"/>
    <property type="match status" value="1"/>
</dbReference>
<gene>
    <name evidence="8" type="ORF">MCOR_19044</name>
</gene>
<evidence type="ECO:0000256" key="4">
    <source>
        <dbReference type="ARBA" id="ARBA00023136"/>
    </source>
</evidence>
<dbReference type="PANTHER" id="PTHR18945">
    <property type="entry name" value="NEUROTRANSMITTER GATED ION CHANNEL"/>
    <property type="match status" value="1"/>
</dbReference>
<dbReference type="GO" id="GO:0016020">
    <property type="term" value="C:membrane"/>
    <property type="evidence" value="ECO:0007669"/>
    <property type="project" value="UniProtKB-SubCell"/>
</dbReference>
<dbReference type="GO" id="GO:0004888">
    <property type="term" value="F:transmembrane signaling receptor activity"/>
    <property type="evidence" value="ECO:0007669"/>
    <property type="project" value="InterPro"/>
</dbReference>
<keyword evidence="4 6" id="KW-0472">Membrane</keyword>
<evidence type="ECO:0000259" key="7">
    <source>
        <dbReference type="Pfam" id="PF02931"/>
    </source>
</evidence>
<feature type="transmembrane region" description="Helical" evidence="6">
    <location>
        <begin position="337"/>
        <end position="359"/>
    </location>
</feature>
<dbReference type="EMBL" id="CACVKT020003357">
    <property type="protein sequence ID" value="CAC5383280.1"/>
    <property type="molecule type" value="Genomic_DNA"/>
</dbReference>
<accession>A0A6J8BJG1</accession>
<keyword evidence="3 6" id="KW-1133">Transmembrane helix</keyword>
<dbReference type="CDD" id="cd19051">
    <property type="entry name" value="LGIC_TM_cation"/>
    <property type="match status" value="1"/>
</dbReference>
<dbReference type="GO" id="GO:0003924">
    <property type="term" value="F:GTPase activity"/>
    <property type="evidence" value="ECO:0007669"/>
    <property type="project" value="InterPro"/>
</dbReference>
<evidence type="ECO:0000256" key="5">
    <source>
        <dbReference type="SAM" id="MobiDB-lite"/>
    </source>
</evidence>
<dbReference type="OrthoDB" id="6133385at2759"/>
<dbReference type="CDD" id="cd18989">
    <property type="entry name" value="LGIC_ECD_cation"/>
    <property type="match status" value="1"/>
</dbReference>
<dbReference type="Pfam" id="PF00071">
    <property type="entry name" value="Ras"/>
    <property type="match status" value="1"/>
</dbReference>
<evidence type="ECO:0000313" key="9">
    <source>
        <dbReference type="Proteomes" id="UP000507470"/>
    </source>
</evidence>